<reference evidence="7 8" key="1">
    <citation type="submission" date="2016-10" db="EMBL/GenBank/DDBJ databases">
        <authorList>
            <person name="de Groot N.N."/>
        </authorList>
    </citation>
    <scope>NUCLEOTIDE SEQUENCE [LARGE SCALE GENOMIC DNA]</scope>
    <source>
        <strain evidence="7 8">YAD2003</strain>
    </source>
</reference>
<dbReference type="EMBL" id="FNWV01000001">
    <property type="protein sequence ID" value="SEH38820.1"/>
    <property type="molecule type" value="Genomic_DNA"/>
</dbReference>
<dbReference type="GO" id="GO:0003676">
    <property type="term" value="F:nucleic acid binding"/>
    <property type="evidence" value="ECO:0007669"/>
    <property type="project" value="InterPro"/>
</dbReference>
<dbReference type="InterPro" id="IPR011639">
    <property type="entry name" value="MethylTrfase_TaqI-like_dom"/>
</dbReference>
<dbReference type="OrthoDB" id="32195at2"/>
<dbReference type="Pfam" id="PF07669">
    <property type="entry name" value="Eco57I"/>
    <property type="match status" value="1"/>
</dbReference>
<accession>A0A1H6HS59</accession>
<feature type="domain" description="Type II methyltransferase M.TaqI-like" evidence="6">
    <location>
        <begin position="225"/>
        <end position="402"/>
    </location>
</feature>
<name>A0A1H6HS59_RUMFL</name>
<dbReference type="GO" id="GO:0032259">
    <property type="term" value="P:methylation"/>
    <property type="evidence" value="ECO:0007669"/>
    <property type="project" value="UniProtKB-KW"/>
</dbReference>
<comment type="catalytic activity">
    <reaction evidence="5">
        <text>a 2'-deoxyadenosine in DNA + S-adenosyl-L-methionine = an N(6)-methyl-2'-deoxyadenosine in DNA + S-adenosyl-L-homocysteine + H(+)</text>
        <dbReference type="Rhea" id="RHEA:15197"/>
        <dbReference type="Rhea" id="RHEA-COMP:12418"/>
        <dbReference type="Rhea" id="RHEA-COMP:12419"/>
        <dbReference type="ChEBI" id="CHEBI:15378"/>
        <dbReference type="ChEBI" id="CHEBI:57856"/>
        <dbReference type="ChEBI" id="CHEBI:59789"/>
        <dbReference type="ChEBI" id="CHEBI:90615"/>
        <dbReference type="ChEBI" id="CHEBI:90616"/>
        <dbReference type="EC" id="2.1.1.72"/>
    </reaction>
</comment>
<evidence type="ECO:0000313" key="7">
    <source>
        <dbReference type="EMBL" id="SEH38820.1"/>
    </source>
</evidence>
<keyword evidence="4" id="KW-0949">S-adenosyl-L-methionine</keyword>
<evidence type="ECO:0000256" key="1">
    <source>
        <dbReference type="ARBA" id="ARBA00011900"/>
    </source>
</evidence>
<sequence length="691" mass="79598">MKKTLIKNIAASIKNFLTDELISDDAEKLSFEVFFCSVSARYMYENGFDGFRAPTDMHSLMPEIFTHIFDSRAQLLSQKVFDMLSAVPHEKWLSNAQLIGQLYQYFNSDRKDRIFSELKKNRKISSDDLPAATQIFTPDWIVRYMTENTLGRIFAENCGYDISEYSYLVHVKTKCPKNISPEEITFLDPCMGSGNILLYSFDLFMQLYISKGYSEIQACRLILTKNLFGIDIDSRARRIAHFSLMMKACEYCPEVISSGIQPQLYDMEDITTDENDVFFNSSLFGSLIRPVSQPDIGNAKAMKLYELLTGKYSAVVTNPPYMSTRNMNSSLLEFMKKNYAEYSADLFSAFIVRCAELTENGGYLGFLTPYVWMFIKSYKELRKLLFTQKHINDLIQFEYSAFYDATVPLCAFTVKNSQSDEMSTFFRLTDFRGGLEVQREMFLKALTDENCGYVYKTDSKSFENIPSCPAAYWLSPKISELYAKYPPLGSIAAPRKGNSTSDNERFLRLWYEVDKNKINLGCRHIDRAETLIKRWFPYNKGGGYRKWYGFNDYLIDWYNDAAEMRSIPTAVIANYKYFTMPGLTWSTLTSGKFSIRQFGEGYIFDNGGCCIFELGDKKSYICALLNSKVFAYIFGQLNPTLNFQSGEVAKFPFVYKKSKTIDKLAEECTAISKAEYDSFETSRDFKRHPLV</sequence>
<evidence type="ECO:0000256" key="2">
    <source>
        <dbReference type="ARBA" id="ARBA00022603"/>
    </source>
</evidence>
<evidence type="ECO:0000256" key="5">
    <source>
        <dbReference type="ARBA" id="ARBA00047942"/>
    </source>
</evidence>
<proteinExistence type="predicted"/>
<evidence type="ECO:0000313" key="8">
    <source>
        <dbReference type="Proteomes" id="UP000183190"/>
    </source>
</evidence>
<evidence type="ECO:0000259" key="6">
    <source>
        <dbReference type="Pfam" id="PF07669"/>
    </source>
</evidence>
<dbReference type="AlphaFoldDB" id="A0A1H6HS59"/>
<dbReference type="InterPro" id="IPR050953">
    <property type="entry name" value="N4_N6_ade-DNA_methylase"/>
</dbReference>
<dbReference type="PROSITE" id="PS00092">
    <property type="entry name" value="N6_MTASE"/>
    <property type="match status" value="1"/>
</dbReference>
<dbReference type="Proteomes" id="UP000183190">
    <property type="component" value="Unassembled WGS sequence"/>
</dbReference>
<dbReference type="GO" id="GO:0009007">
    <property type="term" value="F:site-specific DNA-methyltransferase (adenine-specific) activity"/>
    <property type="evidence" value="ECO:0007669"/>
    <property type="project" value="UniProtKB-EC"/>
</dbReference>
<keyword evidence="2 7" id="KW-0489">Methyltransferase</keyword>
<dbReference type="PRINTS" id="PR00507">
    <property type="entry name" value="N12N6MTFRASE"/>
</dbReference>
<dbReference type="Gene3D" id="3.40.50.150">
    <property type="entry name" value="Vaccinia Virus protein VP39"/>
    <property type="match status" value="1"/>
</dbReference>
<dbReference type="EC" id="2.1.1.72" evidence="1"/>
<dbReference type="PANTHER" id="PTHR33841:SF1">
    <property type="entry name" value="DNA METHYLTRANSFERASE A"/>
    <property type="match status" value="1"/>
</dbReference>
<dbReference type="InterPro" id="IPR002052">
    <property type="entry name" value="DNA_methylase_N6_adenine_CS"/>
</dbReference>
<evidence type="ECO:0000256" key="4">
    <source>
        <dbReference type="ARBA" id="ARBA00022691"/>
    </source>
</evidence>
<dbReference type="PANTHER" id="PTHR33841">
    <property type="entry name" value="DNA METHYLTRANSFERASE YEEA-RELATED"/>
    <property type="match status" value="1"/>
</dbReference>
<protein>
    <recommendedName>
        <fullName evidence="1">site-specific DNA-methyltransferase (adenine-specific)</fullName>
        <ecNumber evidence="1">2.1.1.72</ecNumber>
    </recommendedName>
</protein>
<dbReference type="RefSeq" id="WP_074714111.1">
    <property type="nucleotide sequence ID" value="NZ_FNWV01000001.1"/>
</dbReference>
<organism evidence="7 8">
    <name type="scientific">Ruminococcus flavefaciens</name>
    <dbReference type="NCBI Taxonomy" id="1265"/>
    <lineage>
        <taxon>Bacteria</taxon>
        <taxon>Bacillati</taxon>
        <taxon>Bacillota</taxon>
        <taxon>Clostridia</taxon>
        <taxon>Eubacteriales</taxon>
        <taxon>Oscillospiraceae</taxon>
        <taxon>Ruminococcus</taxon>
    </lineage>
</organism>
<dbReference type="SUPFAM" id="SSF53335">
    <property type="entry name" value="S-adenosyl-L-methionine-dependent methyltransferases"/>
    <property type="match status" value="1"/>
</dbReference>
<dbReference type="InterPro" id="IPR029063">
    <property type="entry name" value="SAM-dependent_MTases_sf"/>
</dbReference>
<dbReference type="GO" id="GO:0006304">
    <property type="term" value="P:DNA modification"/>
    <property type="evidence" value="ECO:0007669"/>
    <property type="project" value="InterPro"/>
</dbReference>
<gene>
    <name evidence="7" type="ORF">SAMN02910265_00272</name>
</gene>
<keyword evidence="3 7" id="KW-0808">Transferase</keyword>
<evidence type="ECO:0000256" key="3">
    <source>
        <dbReference type="ARBA" id="ARBA00022679"/>
    </source>
</evidence>